<dbReference type="PANTHER" id="PTHR39585:SF1">
    <property type="entry name" value="FAD ASSEMBLY FACTOR SDHE"/>
    <property type="match status" value="1"/>
</dbReference>
<dbReference type="InterPro" id="IPR005631">
    <property type="entry name" value="SDH"/>
</dbReference>
<gene>
    <name evidence="6" type="ORF">MNKW57_19070</name>
</gene>
<dbReference type="PANTHER" id="PTHR39585">
    <property type="entry name" value="FAD ASSEMBLY FACTOR SDHE"/>
    <property type="match status" value="1"/>
</dbReference>
<dbReference type="Proteomes" id="UP001224392">
    <property type="component" value="Unassembled WGS sequence"/>
</dbReference>
<comment type="similarity">
    <text evidence="2">Belongs to the SdhE FAD assembly factor family.</text>
</comment>
<keyword evidence="4" id="KW-0963">Cytoplasm</keyword>
<evidence type="ECO:0000256" key="4">
    <source>
        <dbReference type="ARBA" id="ARBA00022490"/>
    </source>
</evidence>
<evidence type="ECO:0000256" key="5">
    <source>
        <dbReference type="ARBA" id="ARBA00023186"/>
    </source>
</evidence>
<dbReference type="SUPFAM" id="SSF109910">
    <property type="entry name" value="YgfY-like"/>
    <property type="match status" value="1"/>
</dbReference>
<evidence type="ECO:0000256" key="3">
    <source>
        <dbReference type="ARBA" id="ARBA00019418"/>
    </source>
</evidence>
<protein>
    <recommendedName>
        <fullName evidence="3">FAD assembly factor SdhE</fullName>
    </recommendedName>
</protein>
<keyword evidence="5" id="KW-0143">Chaperone</keyword>
<sequence length="81" mass="9769">MDRNRLLWASRRGMLELDLVLMPFVENIFDQLPEEDQKRYEAMLECEDQDLFAWFLKREDPEDPELLKIVEIIRANTGLQE</sequence>
<name>A0ABQ6LZV7_9GAMM</name>
<evidence type="ECO:0000256" key="1">
    <source>
        <dbReference type="ARBA" id="ARBA00004496"/>
    </source>
</evidence>
<dbReference type="InterPro" id="IPR036714">
    <property type="entry name" value="SDH_sf"/>
</dbReference>
<dbReference type="Pfam" id="PF03937">
    <property type="entry name" value="Sdh5"/>
    <property type="match status" value="1"/>
</dbReference>
<keyword evidence="7" id="KW-1185">Reference proteome</keyword>
<organism evidence="6 7">
    <name type="scientific">Biformimicrobium ophioploci</name>
    <dbReference type="NCBI Taxonomy" id="3036711"/>
    <lineage>
        <taxon>Bacteria</taxon>
        <taxon>Pseudomonadati</taxon>
        <taxon>Pseudomonadota</taxon>
        <taxon>Gammaproteobacteria</taxon>
        <taxon>Cellvibrionales</taxon>
        <taxon>Microbulbiferaceae</taxon>
        <taxon>Biformimicrobium</taxon>
    </lineage>
</organism>
<proteinExistence type="inferred from homology"/>
<evidence type="ECO:0000256" key="2">
    <source>
        <dbReference type="ARBA" id="ARBA00008571"/>
    </source>
</evidence>
<dbReference type="Gene3D" id="1.10.150.250">
    <property type="entry name" value="Flavinator of succinate dehydrogenase"/>
    <property type="match status" value="1"/>
</dbReference>
<dbReference type="RefSeq" id="WP_285764204.1">
    <property type="nucleotide sequence ID" value="NZ_BSYJ01000003.1"/>
</dbReference>
<comment type="caution">
    <text evidence="6">The sequence shown here is derived from an EMBL/GenBank/DDBJ whole genome shotgun (WGS) entry which is preliminary data.</text>
</comment>
<reference evidence="6 7" key="1">
    <citation type="submission" date="2023-04" db="EMBL/GenBank/DDBJ databases">
        <title>Marinobulbifer ophiurae gen. nov., sp. Nov., isolate from tissue of brittle star Ophioplocus japonicus.</title>
        <authorList>
            <person name="Kawano K."/>
            <person name="Sawayama S."/>
            <person name="Nakagawa S."/>
        </authorList>
    </citation>
    <scope>NUCLEOTIDE SEQUENCE [LARGE SCALE GENOMIC DNA]</scope>
    <source>
        <strain evidence="6 7">NKW57</strain>
    </source>
</reference>
<accession>A0ABQ6LZV7</accession>
<dbReference type="EMBL" id="BSYJ01000003">
    <property type="protein sequence ID" value="GMG87586.1"/>
    <property type="molecule type" value="Genomic_DNA"/>
</dbReference>
<evidence type="ECO:0000313" key="6">
    <source>
        <dbReference type="EMBL" id="GMG87586.1"/>
    </source>
</evidence>
<evidence type="ECO:0000313" key="7">
    <source>
        <dbReference type="Proteomes" id="UP001224392"/>
    </source>
</evidence>
<comment type="subcellular location">
    <subcellularLocation>
        <location evidence="1">Cytoplasm</location>
    </subcellularLocation>
</comment>
<dbReference type="InterPro" id="IPR050531">
    <property type="entry name" value="SdhE_FAD_assembly_factor"/>
</dbReference>